<feature type="compositionally biased region" description="Polar residues" evidence="3">
    <location>
        <begin position="543"/>
        <end position="559"/>
    </location>
</feature>
<dbReference type="InterPro" id="IPR036770">
    <property type="entry name" value="Ankyrin_rpt-contain_sf"/>
</dbReference>
<feature type="region of interest" description="Disordered" evidence="3">
    <location>
        <begin position="286"/>
        <end position="319"/>
    </location>
</feature>
<dbReference type="GO" id="GO:0010468">
    <property type="term" value="P:regulation of gene expression"/>
    <property type="evidence" value="ECO:0007669"/>
    <property type="project" value="UniProtKB-ARBA"/>
</dbReference>
<feature type="coiled-coil region" evidence="2">
    <location>
        <begin position="686"/>
        <end position="741"/>
    </location>
</feature>
<feature type="region of interest" description="Disordered" evidence="3">
    <location>
        <begin position="623"/>
        <end position="645"/>
    </location>
</feature>
<feature type="region of interest" description="Disordered" evidence="3">
    <location>
        <begin position="440"/>
        <end position="459"/>
    </location>
</feature>
<dbReference type="AlphaFoldDB" id="A0AAD9R7B6"/>
<sequence length="783" mass="86420">MVAQKYHTPFCEKNCKIEHHDLVTVLCLDSSQKSDELPDLLRECISSYPNWNRNSEVPDPLEDLRCPLIFLASAFGKVGLVRALLRDNFVVRSLNANGETALHAAVQYIYHTGTMKSRGLKVASTLGPIKNRMKAFEQILVALTDCDPKILLLQDNDGNTVFHAAAENIWNDRQNDRLGKSAGFFQYCLKSLIARLSELGEAGKVSKEEIVQVLNAENNDGDTIFHVLARDYAFGFKSLKYALNKFFPGEVPSKVNKENKTVAKIALERNRTRALKVFPEFREHDQSDSSVSVSSDSAISESDVPSPNASNTIAQPTDQEQVPLIVISDNDMHDVQHLILEEENSSSEVIASSKENISGPAELNTESSMTNAGNHNMVTVSDDCTLGNESKTEMQTHSSAKDKDVSQYNDAVNAPVRCMDERVVSEDSRVANICEGGEHLEFGSRGLSKPATSSSHEKSDLLAPLSITLSSTANDTNTIPVISNQVFSEPPPSEERTSHEQSSSREQEQGGEEREVSNEVLACHTVESSDAADCRSRVVPSDAHSSCKPSNSSQVNPTQSEEVVAATLQGKGNLGSTPFELFGPRGKQLQVPGDLSLHYTCYALDTPNVSSQYRPNAFNEHTRQTLSSTSLASTSTETINSEGSNRMEERSTILKCITDNSFLEFLIIEGLELDSSTQKGVVDVVLAQYSNELSNVENSIPKLAAQIRQTESMIGEQKDKVEQLQNELEFLNGEIIKNERLLLNFKNEQEGFSKTRKVLKRKVTRCEETMKKLLGNAKKSRCE</sequence>
<gene>
    <name evidence="4" type="ORF">P5673_000279</name>
</gene>
<name>A0AAD9R7B6_ACRCE</name>
<protein>
    <submittedName>
        <fullName evidence="4">Uncharacterized protein</fullName>
    </submittedName>
</protein>
<reference evidence="4" key="2">
    <citation type="journal article" date="2023" name="Science">
        <title>Genomic signatures of disease resistance in endangered staghorn corals.</title>
        <authorList>
            <person name="Vollmer S.V."/>
            <person name="Selwyn J.D."/>
            <person name="Despard B.A."/>
            <person name="Roesel C.L."/>
        </authorList>
    </citation>
    <scope>NUCLEOTIDE SEQUENCE</scope>
    <source>
        <strain evidence="4">K2</strain>
    </source>
</reference>
<evidence type="ECO:0000256" key="3">
    <source>
        <dbReference type="SAM" id="MobiDB-lite"/>
    </source>
</evidence>
<dbReference type="GO" id="GO:0033309">
    <property type="term" value="C:SBF transcription complex"/>
    <property type="evidence" value="ECO:0007669"/>
    <property type="project" value="TreeGrafter"/>
</dbReference>
<evidence type="ECO:0000313" key="5">
    <source>
        <dbReference type="Proteomes" id="UP001249851"/>
    </source>
</evidence>
<accession>A0AAD9R7B6</accession>
<evidence type="ECO:0000256" key="1">
    <source>
        <dbReference type="ARBA" id="ARBA00022737"/>
    </source>
</evidence>
<comment type="caution">
    <text evidence="4">The sequence shown here is derived from an EMBL/GenBank/DDBJ whole genome shotgun (WGS) entry which is preliminary data.</text>
</comment>
<feature type="region of interest" description="Disordered" evidence="3">
    <location>
        <begin position="483"/>
        <end position="517"/>
    </location>
</feature>
<dbReference type="SUPFAM" id="SSF48403">
    <property type="entry name" value="Ankyrin repeat"/>
    <property type="match status" value="1"/>
</dbReference>
<keyword evidence="1" id="KW-0677">Repeat</keyword>
<dbReference type="PANTHER" id="PTHR43828:SF3">
    <property type="entry name" value="CHROMO DOMAIN-CONTAINING PROTEIN"/>
    <property type="match status" value="1"/>
</dbReference>
<evidence type="ECO:0000313" key="4">
    <source>
        <dbReference type="EMBL" id="KAK2574146.1"/>
    </source>
</evidence>
<dbReference type="Proteomes" id="UP001249851">
    <property type="component" value="Unassembled WGS sequence"/>
</dbReference>
<keyword evidence="2" id="KW-0175">Coiled coil</keyword>
<proteinExistence type="predicted"/>
<dbReference type="Gene3D" id="1.25.40.20">
    <property type="entry name" value="Ankyrin repeat-containing domain"/>
    <property type="match status" value="1"/>
</dbReference>
<keyword evidence="5" id="KW-1185">Reference proteome</keyword>
<dbReference type="EMBL" id="JARQWQ010000001">
    <property type="protein sequence ID" value="KAK2574146.1"/>
    <property type="molecule type" value="Genomic_DNA"/>
</dbReference>
<dbReference type="InterPro" id="IPR051642">
    <property type="entry name" value="SWI6-like"/>
</dbReference>
<dbReference type="PANTHER" id="PTHR43828">
    <property type="entry name" value="ASPARAGINASE"/>
    <property type="match status" value="1"/>
</dbReference>
<feature type="region of interest" description="Disordered" evidence="3">
    <location>
        <begin position="532"/>
        <end position="559"/>
    </location>
</feature>
<feature type="compositionally biased region" description="Polar residues" evidence="3">
    <location>
        <begin position="307"/>
        <end position="319"/>
    </location>
</feature>
<feature type="compositionally biased region" description="Basic and acidic residues" evidence="3">
    <location>
        <begin position="493"/>
        <end position="517"/>
    </location>
</feature>
<reference evidence="4" key="1">
    <citation type="journal article" date="2023" name="G3 (Bethesda)">
        <title>Whole genome assembly and annotation of the endangered Caribbean coral Acropora cervicornis.</title>
        <authorList>
            <person name="Selwyn J.D."/>
            <person name="Vollmer S.V."/>
        </authorList>
    </citation>
    <scope>NUCLEOTIDE SEQUENCE</scope>
    <source>
        <strain evidence="4">K2</strain>
    </source>
</reference>
<feature type="compositionally biased region" description="Low complexity" evidence="3">
    <location>
        <begin position="625"/>
        <end position="638"/>
    </location>
</feature>
<organism evidence="4 5">
    <name type="scientific">Acropora cervicornis</name>
    <name type="common">Staghorn coral</name>
    <dbReference type="NCBI Taxonomy" id="6130"/>
    <lineage>
        <taxon>Eukaryota</taxon>
        <taxon>Metazoa</taxon>
        <taxon>Cnidaria</taxon>
        <taxon>Anthozoa</taxon>
        <taxon>Hexacorallia</taxon>
        <taxon>Scleractinia</taxon>
        <taxon>Astrocoeniina</taxon>
        <taxon>Acroporidae</taxon>
        <taxon>Acropora</taxon>
    </lineage>
</organism>
<feature type="compositionally biased region" description="Low complexity" evidence="3">
    <location>
        <begin position="288"/>
        <end position="306"/>
    </location>
</feature>
<evidence type="ECO:0000256" key="2">
    <source>
        <dbReference type="SAM" id="Coils"/>
    </source>
</evidence>
<dbReference type="GO" id="GO:0030907">
    <property type="term" value="C:MBF transcription complex"/>
    <property type="evidence" value="ECO:0007669"/>
    <property type="project" value="TreeGrafter"/>
</dbReference>